<sequence length="1591" mass="178836">MTLRMENQLEKLSNILKCMQKCLECVICLETITIPVQTKCGHLFCNNCIMTVAIKKGAMCPLCKEPISRRSIFIDTQAKELSVRFEALFDAIQADTGTDIRNHVSKPGNEREGIRTPYKSNTLIERKNIRMNATKSHLLRNAKKNKAAAGPINLNESAKPIKDSENIKNNTRLESSNSHDVDHVNENKDSNIASIKYMKILKGIHHSHETVPRKKVTAWLESMEWDEELETIETKHNRRRNIDMTSKQCLPCATYTLDQLNIEGNPCKSNIDKIISDENKILSFSSAEADEHSRKTNNLLTVTMDVINGAVKSLSKESNAMSSKISEIKADKFANQNLKYKGVHLRVQEINKKLFNTLANDTSSRVMQFGNHNNTVNTTLSPYSYTNNQRMNKNTLSKSRDTVSEDIEESKVIDDVSSLKSSDRHNLSGGTDGWTVIMSNISYAPIVSSGGAGNTTIHSLSKTNVNNNDGSHFFEKITSEPKIISLPNSCIEVSPTQNVQRIDPDDKMHSNSLIQRGLQLISKDIDCVSTKNITAREACVNESDVSNQAMPLLSPIPNFKDQLVRHFGSPSRIERGQKRKYDCTLQDVMLGPSKLTPVNGRSLSQQMDLNDAKNEPFNDITIQSGTVTHSRQIQTSRRISELNIIEKQRLTIEELKLIIAKQKLTIKNQEIIINQQKLTIKEEERTTIRRCFSESQIPLKSSSVLLQVGINTNETFGQNETQKQNSSVSTSTNMKSIPVSVQSQSILIHSDNEDQCDNTCIEQEKNVLETKNISKSGSTNFINSQVGVVVDTCDDRETSLLTTKKNISPSTYIRCDEKFTPETDGSHEEVRTKKRKLSETKGCVNAKDFKEFVTKVQRIQNCFSILEKDLNRCEVTPRKNVIAPDMAKSGVKNIEGIVDNGMLSSNRDTPNFKDHIMNYQSHGKLDTQDRMAMEDNFNEAMANVGIQFLAGVIEGENEQSTTFKTNPERETNLLKLSQSTNASLDSEDAIERDSPTSRKPYQTNLHVDSSSTSKNLKEFYNLSQFSNNSNKEHCNINATQDRVLSTIDHNSTFHGESKQQSLVSPKFKSSQSKTQHVCNTAIKTAVHNNVACIEANSSTAYQIEEQNISNRNVADKKTADCQSVTSFKMHNQDKGVYEELLHEPSICERRSLMNTVEESMLFKNTQDKLCGKSKLKVVQTPAIKEMKSQDASSMRTKKSVFIHTTNKKNYSSADSCNKDYDIPYSEDDVVERTPENKLKVSPHAPNKSSPESWMSLNLTPIPKIMKNPSIATPSMNCKRERPVASYSNTVLASSSKVLETPNRDSRLFMLYESTPKISYTARNSWVAPEARLRERKSQLNLSTTGTLTCAKSQICKSTSTLCFLCTALTTEQIKNVQRFAKLVGAEFTTVFHPEVTHVIVATDSENNSIPRTLKYLQAIAHKKWVVSYSWVLDSLKQGILLEEEKYEPVDVFSSEPASRKSRLYQDALFEGFAFLCVGPFEGATVENYEDLVRCTGGHVVQTLDALAASNHQWKFIIIPDVIHDNELIGWYRRTKAVPVLNEWLLECISQYTIISLHSFIRELTSQDLLELGFPLGLVEPEESDVTNDASP</sequence>
<keyword evidence="21" id="KW-0233">DNA recombination</keyword>
<dbReference type="Gene3D" id="3.40.50.10190">
    <property type="entry name" value="BRCT domain"/>
    <property type="match status" value="2"/>
</dbReference>
<organism evidence="30 31">
    <name type="scientific">Cephus cinctus</name>
    <name type="common">Wheat stem sawfly</name>
    <dbReference type="NCBI Taxonomy" id="211228"/>
    <lineage>
        <taxon>Eukaryota</taxon>
        <taxon>Metazoa</taxon>
        <taxon>Ecdysozoa</taxon>
        <taxon>Arthropoda</taxon>
        <taxon>Hexapoda</taxon>
        <taxon>Insecta</taxon>
        <taxon>Pterygota</taxon>
        <taxon>Neoptera</taxon>
        <taxon>Endopterygota</taxon>
        <taxon>Hymenoptera</taxon>
        <taxon>Cephoidea</taxon>
        <taxon>Cephidae</taxon>
        <taxon>Cephus</taxon>
    </lineage>
</organism>
<dbReference type="PRINTS" id="PR00493">
    <property type="entry name" value="BRSTCANCERI"/>
</dbReference>
<evidence type="ECO:0000256" key="8">
    <source>
        <dbReference type="ARBA" id="ARBA00022737"/>
    </source>
</evidence>
<keyword evidence="20" id="KW-0804">Transcription</keyword>
<keyword evidence="3" id="KW-0158">Chromosome</keyword>
<keyword evidence="14" id="KW-0007">Acetylation</keyword>
<keyword evidence="8" id="KW-0677">Repeat</keyword>
<evidence type="ECO:0000256" key="21">
    <source>
        <dbReference type="ARBA" id="ARBA00023172"/>
    </source>
</evidence>
<evidence type="ECO:0000256" key="15">
    <source>
        <dbReference type="ARBA" id="ARBA00023015"/>
    </source>
</evidence>
<keyword evidence="4" id="KW-1017">Isopeptide bond</keyword>
<dbReference type="SMART" id="SM00184">
    <property type="entry name" value="RING"/>
    <property type="match status" value="1"/>
</dbReference>
<dbReference type="Gene3D" id="3.30.40.10">
    <property type="entry name" value="Zinc/RING finger domain, C3HC4 (zinc finger)"/>
    <property type="match status" value="1"/>
</dbReference>
<keyword evidence="7" id="KW-0479">Metal-binding</keyword>
<dbReference type="InterPro" id="IPR036420">
    <property type="entry name" value="BRCT_dom_sf"/>
</dbReference>
<dbReference type="RefSeq" id="XP_015593895.1">
    <property type="nucleotide sequence ID" value="XM_015738409.2"/>
</dbReference>
<evidence type="ECO:0000313" key="31">
    <source>
        <dbReference type="RefSeq" id="XP_015593895.1"/>
    </source>
</evidence>
<gene>
    <name evidence="31" type="primary">LOC107267127</name>
</gene>
<keyword evidence="12" id="KW-0862">Zinc</keyword>
<feature type="compositionally biased region" description="Polar residues" evidence="27">
    <location>
        <begin position="997"/>
        <end position="1010"/>
    </location>
</feature>
<evidence type="ECO:0000256" key="10">
    <source>
        <dbReference type="ARBA" id="ARBA00022771"/>
    </source>
</evidence>
<dbReference type="SUPFAM" id="SSF52113">
    <property type="entry name" value="BRCT domain"/>
    <property type="match status" value="2"/>
</dbReference>
<keyword evidence="19" id="KW-0275">Fatty acid biosynthesis</keyword>
<evidence type="ECO:0000256" key="9">
    <source>
        <dbReference type="ARBA" id="ARBA00022763"/>
    </source>
</evidence>
<keyword evidence="10 26" id="KW-0863">Zinc-finger</keyword>
<evidence type="ECO:0000256" key="25">
    <source>
        <dbReference type="ARBA" id="ARBA00031556"/>
    </source>
</evidence>
<dbReference type="InterPro" id="IPR018957">
    <property type="entry name" value="Znf_C3HC4_RING-type"/>
</dbReference>
<evidence type="ECO:0000256" key="13">
    <source>
        <dbReference type="ARBA" id="ARBA00022843"/>
    </source>
</evidence>
<evidence type="ECO:0000256" key="26">
    <source>
        <dbReference type="PROSITE-ProRule" id="PRU00175"/>
    </source>
</evidence>
<keyword evidence="17" id="KW-0238">DNA-binding</keyword>
<dbReference type="PROSITE" id="PS50089">
    <property type="entry name" value="ZF_RING_2"/>
    <property type="match status" value="1"/>
</dbReference>
<evidence type="ECO:0000256" key="7">
    <source>
        <dbReference type="ARBA" id="ARBA00022723"/>
    </source>
</evidence>
<evidence type="ECO:0000256" key="17">
    <source>
        <dbReference type="ARBA" id="ARBA00023125"/>
    </source>
</evidence>
<dbReference type="InterPro" id="IPR011364">
    <property type="entry name" value="BRCA1"/>
</dbReference>
<dbReference type="GO" id="GO:0000724">
    <property type="term" value="P:double-strand break repair via homologous recombination"/>
    <property type="evidence" value="ECO:0007669"/>
    <property type="project" value="TreeGrafter"/>
</dbReference>
<keyword evidence="24" id="KW-0131">Cell cycle</keyword>
<evidence type="ECO:0000256" key="18">
    <source>
        <dbReference type="ARBA" id="ARBA00023159"/>
    </source>
</evidence>
<protein>
    <recommendedName>
        <fullName evidence="25">RING-type E3 ubiquitin transferase BRCA1</fullName>
    </recommendedName>
</protein>
<evidence type="ECO:0000256" key="5">
    <source>
        <dbReference type="ARBA" id="ARBA00022516"/>
    </source>
</evidence>
<dbReference type="GO" id="GO:0070531">
    <property type="term" value="C:BRCA1-A complex"/>
    <property type="evidence" value="ECO:0007669"/>
    <property type="project" value="TreeGrafter"/>
</dbReference>
<dbReference type="KEGG" id="ccin:107267127"/>
<evidence type="ECO:0000256" key="12">
    <source>
        <dbReference type="ARBA" id="ARBA00022833"/>
    </source>
</evidence>
<keyword evidence="18" id="KW-0010">Activator</keyword>
<evidence type="ECO:0000256" key="11">
    <source>
        <dbReference type="ARBA" id="ARBA00022832"/>
    </source>
</evidence>
<dbReference type="Pfam" id="PF00097">
    <property type="entry name" value="zf-C3HC4"/>
    <property type="match status" value="1"/>
</dbReference>
<dbReference type="GO" id="GO:0003677">
    <property type="term" value="F:DNA binding"/>
    <property type="evidence" value="ECO:0007669"/>
    <property type="project" value="UniProtKB-KW"/>
</dbReference>
<keyword evidence="16" id="KW-0443">Lipid metabolism</keyword>
<evidence type="ECO:0000256" key="16">
    <source>
        <dbReference type="ARBA" id="ARBA00023098"/>
    </source>
</evidence>
<evidence type="ECO:0000256" key="23">
    <source>
        <dbReference type="ARBA" id="ARBA00023242"/>
    </source>
</evidence>
<evidence type="ECO:0000256" key="6">
    <source>
        <dbReference type="ARBA" id="ARBA00022553"/>
    </source>
</evidence>
<dbReference type="InterPro" id="IPR031099">
    <property type="entry name" value="BRCA1-associated"/>
</dbReference>
<evidence type="ECO:0000256" key="1">
    <source>
        <dbReference type="ARBA" id="ARBA00004123"/>
    </source>
</evidence>
<dbReference type="InterPro" id="IPR001841">
    <property type="entry name" value="Znf_RING"/>
</dbReference>
<feature type="domain" description="BRCT" evidence="29">
    <location>
        <begin position="1363"/>
        <end position="1448"/>
    </location>
</feature>
<keyword evidence="11" id="KW-0276">Fatty acid metabolism</keyword>
<keyword evidence="9" id="KW-0227">DNA damage</keyword>
<dbReference type="GO" id="GO:0045944">
    <property type="term" value="P:positive regulation of transcription by RNA polymerase II"/>
    <property type="evidence" value="ECO:0007669"/>
    <property type="project" value="TreeGrafter"/>
</dbReference>
<dbReference type="PROSITE" id="PS00518">
    <property type="entry name" value="ZF_RING_1"/>
    <property type="match status" value="1"/>
</dbReference>
<dbReference type="PROSITE" id="PS50172">
    <property type="entry name" value="BRCT"/>
    <property type="match status" value="2"/>
</dbReference>
<dbReference type="PANTHER" id="PTHR13763:SF0">
    <property type="entry name" value="BREAST CANCER TYPE 1 SUSCEPTIBILITY PROTEIN"/>
    <property type="match status" value="1"/>
</dbReference>
<dbReference type="GO" id="GO:0031436">
    <property type="term" value="C:BRCA1-BARD1 complex"/>
    <property type="evidence" value="ECO:0007669"/>
    <property type="project" value="TreeGrafter"/>
</dbReference>
<dbReference type="GO" id="GO:0004842">
    <property type="term" value="F:ubiquitin-protein transferase activity"/>
    <property type="evidence" value="ECO:0007669"/>
    <property type="project" value="InterPro"/>
</dbReference>
<evidence type="ECO:0000259" key="29">
    <source>
        <dbReference type="PROSITE" id="PS50172"/>
    </source>
</evidence>
<feature type="region of interest" description="Disordered" evidence="27">
    <location>
        <begin position="1231"/>
        <end position="1253"/>
    </location>
</feature>
<evidence type="ECO:0000256" key="24">
    <source>
        <dbReference type="ARBA" id="ARBA00023306"/>
    </source>
</evidence>
<feature type="domain" description="BRCT" evidence="29">
    <location>
        <begin position="1464"/>
        <end position="1561"/>
    </location>
</feature>
<evidence type="ECO:0000256" key="3">
    <source>
        <dbReference type="ARBA" id="ARBA00022454"/>
    </source>
</evidence>
<dbReference type="GeneID" id="107267127"/>
<evidence type="ECO:0000256" key="27">
    <source>
        <dbReference type="SAM" id="MobiDB-lite"/>
    </source>
</evidence>
<reference evidence="31" key="1">
    <citation type="submission" date="2025-08" db="UniProtKB">
        <authorList>
            <consortium name="RefSeq"/>
        </authorList>
    </citation>
    <scope>IDENTIFICATION</scope>
</reference>
<feature type="domain" description="RING-type" evidence="28">
    <location>
        <begin position="25"/>
        <end position="64"/>
    </location>
</feature>
<evidence type="ECO:0000313" key="30">
    <source>
        <dbReference type="Proteomes" id="UP000694920"/>
    </source>
</evidence>
<accession>A0AAJ7FIT9</accession>
<dbReference type="Pfam" id="PF00533">
    <property type="entry name" value="BRCT"/>
    <property type="match status" value="1"/>
</dbReference>
<keyword evidence="6" id="KW-0597">Phosphoprotein</keyword>
<evidence type="ECO:0000256" key="2">
    <source>
        <dbReference type="ARBA" id="ARBA00004286"/>
    </source>
</evidence>
<keyword evidence="13" id="KW-0832">Ubl conjugation</keyword>
<dbReference type="GO" id="GO:0006633">
    <property type="term" value="P:fatty acid biosynthetic process"/>
    <property type="evidence" value="ECO:0007669"/>
    <property type="project" value="UniProtKB-KW"/>
</dbReference>
<dbReference type="SMART" id="SM00292">
    <property type="entry name" value="BRCT"/>
    <property type="match status" value="2"/>
</dbReference>
<dbReference type="InterPro" id="IPR017907">
    <property type="entry name" value="Znf_RING_CS"/>
</dbReference>
<dbReference type="Proteomes" id="UP000694920">
    <property type="component" value="Unplaced"/>
</dbReference>
<evidence type="ECO:0000256" key="19">
    <source>
        <dbReference type="ARBA" id="ARBA00023160"/>
    </source>
</evidence>
<dbReference type="InterPro" id="IPR013083">
    <property type="entry name" value="Znf_RING/FYVE/PHD"/>
</dbReference>
<evidence type="ECO:0000256" key="20">
    <source>
        <dbReference type="ARBA" id="ARBA00023163"/>
    </source>
</evidence>
<feature type="region of interest" description="Disordered" evidence="27">
    <location>
        <begin position="977"/>
        <end position="1010"/>
    </location>
</feature>
<keyword evidence="5" id="KW-0444">Lipid biosynthesis</keyword>
<evidence type="ECO:0000259" key="28">
    <source>
        <dbReference type="PROSITE" id="PS50089"/>
    </source>
</evidence>
<dbReference type="GO" id="GO:0008270">
    <property type="term" value="F:zinc ion binding"/>
    <property type="evidence" value="ECO:0007669"/>
    <property type="project" value="UniProtKB-KW"/>
</dbReference>
<dbReference type="PANTHER" id="PTHR13763">
    <property type="entry name" value="BREAST CANCER TYPE 1 SUSCEPTIBILITY PROTEIN BRCA1"/>
    <property type="match status" value="1"/>
</dbReference>
<dbReference type="InterPro" id="IPR001357">
    <property type="entry name" value="BRCT_dom"/>
</dbReference>
<keyword evidence="30" id="KW-1185">Reference proteome</keyword>
<keyword evidence="22" id="KW-0234">DNA repair</keyword>
<proteinExistence type="predicted"/>
<evidence type="ECO:0000256" key="22">
    <source>
        <dbReference type="ARBA" id="ARBA00023204"/>
    </source>
</evidence>
<dbReference type="GO" id="GO:0005694">
    <property type="term" value="C:chromosome"/>
    <property type="evidence" value="ECO:0007669"/>
    <property type="project" value="UniProtKB-SubCell"/>
</dbReference>
<keyword evidence="23" id="KW-0539">Nucleus</keyword>
<keyword evidence="15" id="KW-0805">Transcription regulation</keyword>
<evidence type="ECO:0000256" key="14">
    <source>
        <dbReference type="ARBA" id="ARBA00022990"/>
    </source>
</evidence>
<evidence type="ECO:0000256" key="4">
    <source>
        <dbReference type="ARBA" id="ARBA00022499"/>
    </source>
</evidence>
<dbReference type="SUPFAM" id="SSF57850">
    <property type="entry name" value="RING/U-box"/>
    <property type="match status" value="1"/>
</dbReference>
<name>A0AAJ7FIT9_CEPCN</name>
<comment type="subcellular location">
    <subcellularLocation>
        <location evidence="2">Chromosome</location>
    </subcellularLocation>
    <subcellularLocation>
        <location evidence="1">Nucleus</location>
    </subcellularLocation>
</comment>